<dbReference type="EMBL" id="DF838955">
    <property type="protein sequence ID" value="GAT43396.1"/>
    <property type="molecule type" value="Genomic_DNA"/>
</dbReference>
<feature type="compositionally biased region" description="Basic residues" evidence="1">
    <location>
        <begin position="16"/>
        <end position="30"/>
    </location>
</feature>
<evidence type="ECO:0000313" key="2">
    <source>
        <dbReference type="EMBL" id="GAT43396.1"/>
    </source>
</evidence>
<evidence type="ECO:0000256" key="1">
    <source>
        <dbReference type="SAM" id="MobiDB-lite"/>
    </source>
</evidence>
<proteinExistence type="predicted"/>
<evidence type="ECO:0000313" key="3">
    <source>
        <dbReference type="Proteomes" id="UP000815677"/>
    </source>
</evidence>
<feature type="non-terminal residue" evidence="2">
    <location>
        <position position="1"/>
    </location>
</feature>
<keyword evidence="3" id="KW-1185">Reference proteome</keyword>
<gene>
    <name evidence="2" type="ORF">MCHLO_01078</name>
</gene>
<feature type="compositionally biased region" description="Basic and acidic residues" evidence="1">
    <location>
        <begin position="74"/>
        <end position="96"/>
    </location>
</feature>
<feature type="compositionally biased region" description="Polar residues" evidence="1">
    <location>
        <begin position="34"/>
        <end position="50"/>
    </location>
</feature>
<organism evidence="2 3">
    <name type="scientific">Mycena chlorophos</name>
    <name type="common">Agaric fungus</name>
    <name type="synonym">Agaricus chlorophos</name>
    <dbReference type="NCBI Taxonomy" id="658473"/>
    <lineage>
        <taxon>Eukaryota</taxon>
        <taxon>Fungi</taxon>
        <taxon>Dikarya</taxon>
        <taxon>Basidiomycota</taxon>
        <taxon>Agaricomycotina</taxon>
        <taxon>Agaricomycetes</taxon>
        <taxon>Agaricomycetidae</taxon>
        <taxon>Agaricales</taxon>
        <taxon>Marasmiineae</taxon>
        <taxon>Mycenaceae</taxon>
        <taxon>Mycena</taxon>
    </lineage>
</organism>
<dbReference type="Proteomes" id="UP000815677">
    <property type="component" value="Unassembled WGS sequence"/>
</dbReference>
<sequence>RRPNYRCGGAGEKDQHRTRKPRHAFPRLRKPPSTLRTCPNLGSTPPSRVSSPRLRLQNAKAGSWTRPLKCTYRHGKEQHDLQRARRDSTLDDKRNAEAPSCSSESSQVWSQWPLAHSKLLTPCSGNVRHSRWWRREESGRRRAIRTVAPVSCSKPELLSLSPRTHPQYCPSLLPMPPVALPARPTPGRIHALDLPRHTERARLPHAAAANSRVFVCGSLPDDRKCAVARTLERPHQPSCQRRDRRRYTQSKDLSSGDVLRPQVKYALVSAPRPWRVATRVLRGARISVSRQAQRFRAAFRHALLPSGHGSSSHILTHPDDLPCSIPWRRASRTALRRSATRFPPAKNAISHVMPKAPIFVSSLLHYLWEHASETSTHPQTPRDTPLCGTPLPNSTTLTDGRTFAVLALFAGGTTIVGIRLLEGLCNIDSSTLGHACRCCVVPPLSSGPSTRCLGAPMRSRRIVFRPRTPSTGPSSRGSDTPTPQTSSFDALLCGGPPRDSPPLSS</sequence>
<reference evidence="2" key="1">
    <citation type="submission" date="2014-09" db="EMBL/GenBank/DDBJ databases">
        <title>Genome sequence of the luminous mushroom Mycena chlorophos for searching fungal bioluminescence genes.</title>
        <authorList>
            <person name="Tanaka Y."/>
            <person name="Kasuga D."/>
            <person name="Oba Y."/>
            <person name="Hase S."/>
            <person name="Sato K."/>
            <person name="Oba Y."/>
            <person name="Sakakibara Y."/>
        </authorList>
    </citation>
    <scope>NUCLEOTIDE SEQUENCE</scope>
</reference>
<feature type="region of interest" description="Disordered" evidence="1">
    <location>
        <begin position="1"/>
        <end position="102"/>
    </location>
</feature>
<name>A0ABQ0KWX8_MYCCL</name>
<feature type="compositionally biased region" description="Polar residues" evidence="1">
    <location>
        <begin position="468"/>
        <end position="488"/>
    </location>
</feature>
<feature type="region of interest" description="Disordered" evidence="1">
    <location>
        <begin position="234"/>
        <end position="254"/>
    </location>
</feature>
<protein>
    <submittedName>
        <fullName evidence="2">Uncharacterized protein</fullName>
    </submittedName>
</protein>
<feature type="region of interest" description="Disordered" evidence="1">
    <location>
        <begin position="463"/>
        <end position="505"/>
    </location>
</feature>
<accession>A0ABQ0KWX8</accession>